<organism evidence="1 2">
    <name type="scientific">Microbispora triticiradicis</name>
    <dbReference type="NCBI Taxonomy" id="2200763"/>
    <lineage>
        <taxon>Bacteria</taxon>
        <taxon>Bacillati</taxon>
        <taxon>Actinomycetota</taxon>
        <taxon>Actinomycetes</taxon>
        <taxon>Streptosporangiales</taxon>
        <taxon>Streptosporangiaceae</taxon>
        <taxon>Microbispora</taxon>
    </lineage>
</organism>
<accession>A0ABX9LNM0</accession>
<reference evidence="1 2" key="1">
    <citation type="submission" date="2018-08" db="EMBL/GenBank/DDBJ databases">
        <title>Microbispora. triticiradicis sp. nov., a novel actinomycete isolated from the root of wheat (Triticum aestivum L.)).</title>
        <authorList>
            <person name="Han C."/>
        </authorList>
    </citation>
    <scope>NUCLEOTIDE SEQUENCE [LARGE SCALE GENOMIC DNA]</scope>
    <source>
        <strain evidence="1 2">NEAU-HRDPA2-9</strain>
    </source>
</reference>
<keyword evidence="2" id="KW-1185">Reference proteome</keyword>
<dbReference type="Proteomes" id="UP000262538">
    <property type="component" value="Unassembled WGS sequence"/>
</dbReference>
<name>A0ABX9LNM0_9ACTN</name>
<evidence type="ECO:0000313" key="2">
    <source>
        <dbReference type="Proteomes" id="UP000262538"/>
    </source>
</evidence>
<protein>
    <recommendedName>
        <fullName evidence="3">DUF2071 domain-containing protein</fullName>
    </recommendedName>
</protein>
<proteinExistence type="predicted"/>
<evidence type="ECO:0000313" key="1">
    <source>
        <dbReference type="EMBL" id="RGA05586.1"/>
    </source>
</evidence>
<sequence>MGFFDVPPPPVMEFEEEERAVPAWDGPPKDMLGALVPVERVLFRNDALVLVLAAATVFPEGVDLQITMAARRGEGMDEETWWSRREQLMGSRSHLRPGRALPEEIERFGVRFPDGRKATILDPPPEPGEWPPRRPDGPILRFRYGRAEPSTRRSVYRNWHLWLWPLPSPETFEFVVEWPGFGVPLTFTEIDAVPIVAAAVRAQPFWP</sequence>
<dbReference type="EMBL" id="QFZU02000031">
    <property type="protein sequence ID" value="RGA05586.1"/>
    <property type="molecule type" value="Genomic_DNA"/>
</dbReference>
<evidence type="ECO:0008006" key="3">
    <source>
        <dbReference type="Google" id="ProtNLM"/>
    </source>
</evidence>
<gene>
    <name evidence="1" type="ORF">DI270_007690</name>
</gene>
<comment type="caution">
    <text evidence="1">The sequence shown here is derived from an EMBL/GenBank/DDBJ whole genome shotgun (WGS) entry which is preliminary data.</text>
</comment>
<dbReference type="RefSeq" id="WP_111699084.1">
    <property type="nucleotide sequence ID" value="NZ_QFZU02000031.1"/>
</dbReference>